<evidence type="ECO:0000256" key="4">
    <source>
        <dbReference type="ARBA" id="ARBA00023159"/>
    </source>
</evidence>
<keyword evidence="10" id="KW-1185">Reference proteome</keyword>
<keyword evidence="4" id="KW-0010">Activator</keyword>
<dbReference type="RefSeq" id="WP_008788080.1">
    <property type="nucleotide sequence ID" value="NZ_AKCB01000002.1"/>
</dbReference>
<dbReference type="HOGENOM" id="CLU_013442_3_1_9"/>
<keyword evidence="3" id="KW-0805">Transcription regulation</keyword>
<dbReference type="SUPFAM" id="SSF63520">
    <property type="entry name" value="PTS-regulatory domain, PRD"/>
    <property type="match status" value="1"/>
</dbReference>
<feature type="domain" description="PRD" evidence="8">
    <location>
        <begin position="187"/>
        <end position="293"/>
    </location>
</feature>
<dbReference type="CDD" id="cd05568">
    <property type="entry name" value="PTS_IIB_bgl_like"/>
    <property type="match status" value="1"/>
</dbReference>
<dbReference type="Gene3D" id="3.40.930.10">
    <property type="entry name" value="Mannitol-specific EII, Chain A"/>
    <property type="match status" value="1"/>
</dbReference>
<dbReference type="EMBL" id="ADKX01000015">
    <property type="protein sequence ID" value="EFW05795.1"/>
    <property type="molecule type" value="Genomic_DNA"/>
</dbReference>
<evidence type="ECO:0000259" key="6">
    <source>
        <dbReference type="PROSITE" id="PS51094"/>
    </source>
</evidence>
<dbReference type="eggNOG" id="COG1762">
    <property type="taxonomic scope" value="Bacteria"/>
</dbReference>
<sequence>MNKKAIQLIEKMIEEDDYQTVSFFALGLNVSTRTIFNYLEFIEEELKDSDLYVHKVQGRGIRLIGSQKDKIDLLHSLNGVEVLSTLERQLIIIQKLILEEQTLTYQKLSDYFMVSTSSITKDLEKIQHFFKKYSIQLVSDKKGTYVIGDEYHKQLCQVTYLEERLSLKKKRSEDTLQKEDLSLLKLFIEGEIVDGVYQIFHEFIGEYQLHVSHKYSRRMFITLIVFISRLKYGKHPYIEKDFLFEEMKYLDSYILAEELLKRICSQFQIVYESQDVDYINKQLMALKIKIKEVPVNPIYLSSIQELINQLSEILKVNLNQDQKLLKSLLFHFTPMIYRLRMNANIKNPLLHEIQTQYSILFSIIAHSVYKIESQYQVILTEDEIAFLTVYFQVALERNKGGKKILIVCLSGIGTSELIFHKIQKAIPAQDTLEITTYHALKKRDLRKIDLIISTIDLDIEDIPIIKVSALISNSDLKKITEKYANFFYKDDYEREIEHFQYLKQYIEEKMIFWDMEFKNKDECLKFVMEKLYSAGYVKEGFEKSILEREKIGTTALDSGVAIPHASIEYTRETKIVIVNLKHKILWNDKKIDVVALININQKDKANVRNLLGELYQFIRERKDVEKYFKMNTKDEFIKSINQ</sequence>
<evidence type="ECO:0000259" key="8">
    <source>
        <dbReference type="PROSITE" id="PS51372"/>
    </source>
</evidence>
<dbReference type="eggNOG" id="COG3711">
    <property type="taxonomic scope" value="Bacteria"/>
</dbReference>
<dbReference type="InterPro" id="IPR036388">
    <property type="entry name" value="WH-like_DNA-bd_sf"/>
</dbReference>
<evidence type="ECO:0000313" key="10">
    <source>
        <dbReference type="Proteomes" id="UP000003157"/>
    </source>
</evidence>
<keyword evidence="5" id="KW-0804">Transcription</keyword>
<dbReference type="PANTHER" id="PTHR30185">
    <property type="entry name" value="CRYPTIC BETA-GLUCOSIDE BGL OPERON ANTITERMINATOR"/>
    <property type="match status" value="1"/>
</dbReference>
<gene>
    <name evidence="9" type="ORF">HMPREF9488_00964</name>
</gene>
<dbReference type="Gene3D" id="1.10.10.10">
    <property type="entry name" value="Winged helix-like DNA-binding domain superfamily/Winged helix DNA-binding domain"/>
    <property type="match status" value="1"/>
</dbReference>
<dbReference type="InterPro" id="IPR011608">
    <property type="entry name" value="PRD"/>
</dbReference>
<proteinExistence type="predicted"/>
<dbReference type="Pfam" id="PF00874">
    <property type="entry name" value="PRD"/>
    <property type="match status" value="1"/>
</dbReference>
<dbReference type="AlphaFoldDB" id="E7G876"/>
<dbReference type="SUPFAM" id="SSF52794">
    <property type="entry name" value="PTS system IIB component-like"/>
    <property type="match status" value="1"/>
</dbReference>
<feature type="domain" description="PTS EIIB type-2" evidence="7">
    <location>
        <begin position="402"/>
        <end position="491"/>
    </location>
</feature>
<evidence type="ECO:0000256" key="2">
    <source>
        <dbReference type="ARBA" id="ARBA00022737"/>
    </source>
</evidence>
<dbReference type="InterPro" id="IPR036634">
    <property type="entry name" value="PRD_sf"/>
</dbReference>
<reference evidence="9 10" key="1">
    <citation type="submission" date="2010-12" db="EMBL/GenBank/DDBJ databases">
        <title>The Genome Sequence of Coprobacillus sp. strain 29_1.</title>
        <authorList>
            <consortium name="The Broad Institute Genome Sequencing Platform"/>
            <person name="Earl A."/>
            <person name="Ward D."/>
            <person name="Feldgarden M."/>
            <person name="Gevers D."/>
            <person name="Daigneault M."/>
            <person name="Sibley C.D."/>
            <person name="White A."/>
            <person name="Strauss J."/>
            <person name="Allen-Vercoe E."/>
            <person name="Young S.K."/>
            <person name="Zeng Q."/>
            <person name="Gargeya S."/>
            <person name="Fitzgerald M."/>
            <person name="Haas B."/>
            <person name="Abouelleil A."/>
            <person name="Alvarado L."/>
            <person name="Arachchi H.M."/>
            <person name="Berlin A."/>
            <person name="Brown A."/>
            <person name="Chapman S.B."/>
            <person name="Chen Z."/>
            <person name="Dunbar C."/>
            <person name="Freedman E."/>
            <person name="Gearin G."/>
            <person name="Gellesch M."/>
            <person name="Goldberg J."/>
            <person name="Griggs A."/>
            <person name="Gujja S."/>
            <person name="Heilman E."/>
            <person name="Heiman D."/>
            <person name="Howarth C."/>
            <person name="Larson L."/>
            <person name="Lui A."/>
            <person name="MacDonald P.J.P."/>
            <person name="Mehta T."/>
            <person name="Montmayeur A."/>
            <person name="Murphy C."/>
            <person name="Neiman D."/>
            <person name="Pearson M."/>
            <person name="Priest M."/>
            <person name="Roberts A."/>
            <person name="Saif S."/>
            <person name="Shea T."/>
            <person name="Shenoy N."/>
            <person name="Sisk P."/>
            <person name="Stolte C."/>
            <person name="Sykes S."/>
            <person name="White J."/>
            <person name="Yandava C."/>
            <person name="Nusbaum C."/>
            <person name="Birren B."/>
        </authorList>
    </citation>
    <scope>NUCLEOTIDE SEQUENCE [LARGE SCALE GENOMIC DNA]</scope>
    <source>
        <strain evidence="9 10">29_1</strain>
    </source>
</reference>
<evidence type="ECO:0000313" key="9">
    <source>
        <dbReference type="EMBL" id="EFW05795.1"/>
    </source>
</evidence>
<name>E7G876_9FIRM</name>
<dbReference type="PROSITE" id="PS51372">
    <property type="entry name" value="PRD_2"/>
    <property type="match status" value="2"/>
</dbReference>
<comment type="caution">
    <text evidence="9">The sequence shown here is derived from an EMBL/GenBank/DDBJ whole genome shotgun (WGS) entry which is preliminary data.</text>
</comment>
<dbReference type="GO" id="GO:0009401">
    <property type="term" value="P:phosphoenolpyruvate-dependent sugar phosphotransferase system"/>
    <property type="evidence" value="ECO:0007669"/>
    <property type="project" value="InterPro"/>
</dbReference>
<dbReference type="Gene3D" id="1.10.1790.10">
    <property type="entry name" value="PRD domain"/>
    <property type="match status" value="1"/>
</dbReference>
<dbReference type="OrthoDB" id="9776005at2"/>
<dbReference type="STRING" id="100884.GCA_000269565_02811"/>
<dbReference type="GO" id="GO:0006355">
    <property type="term" value="P:regulation of DNA-templated transcription"/>
    <property type="evidence" value="ECO:0007669"/>
    <property type="project" value="InterPro"/>
</dbReference>
<evidence type="ECO:0000256" key="1">
    <source>
        <dbReference type="ARBA" id="ARBA00022679"/>
    </source>
</evidence>
<dbReference type="Pfam" id="PF02302">
    <property type="entry name" value="PTS_IIB"/>
    <property type="match status" value="1"/>
</dbReference>
<feature type="domain" description="PRD" evidence="8">
    <location>
        <begin position="294"/>
        <end position="401"/>
    </location>
</feature>
<dbReference type="PROSITE" id="PS51099">
    <property type="entry name" value="PTS_EIIB_TYPE_2"/>
    <property type="match status" value="1"/>
</dbReference>
<dbReference type="Pfam" id="PF05043">
    <property type="entry name" value="Mga"/>
    <property type="match status" value="1"/>
</dbReference>
<evidence type="ECO:0000256" key="3">
    <source>
        <dbReference type="ARBA" id="ARBA00023015"/>
    </source>
</evidence>
<dbReference type="SUPFAM" id="SSF55804">
    <property type="entry name" value="Phoshotransferase/anion transport protein"/>
    <property type="match status" value="1"/>
</dbReference>
<dbReference type="InterPro" id="IPR036095">
    <property type="entry name" value="PTS_EIIB-like_sf"/>
</dbReference>
<dbReference type="GeneID" id="78230614"/>
<dbReference type="PROSITE" id="PS51094">
    <property type="entry name" value="PTS_EIIA_TYPE_2"/>
    <property type="match status" value="1"/>
</dbReference>
<keyword evidence="2" id="KW-0677">Repeat</keyword>
<dbReference type="InterPro" id="IPR050661">
    <property type="entry name" value="BglG_antiterminators"/>
</dbReference>
<dbReference type="GO" id="GO:0008982">
    <property type="term" value="F:protein-N(PI)-phosphohistidine-sugar phosphotransferase activity"/>
    <property type="evidence" value="ECO:0007669"/>
    <property type="project" value="InterPro"/>
</dbReference>
<evidence type="ECO:0000256" key="5">
    <source>
        <dbReference type="ARBA" id="ARBA00023163"/>
    </source>
</evidence>
<dbReference type="InterPro" id="IPR002178">
    <property type="entry name" value="PTS_EIIA_type-2_dom"/>
</dbReference>
<dbReference type="PANTHER" id="PTHR30185:SF18">
    <property type="entry name" value="TRANSCRIPTIONAL REGULATOR MTLR"/>
    <property type="match status" value="1"/>
</dbReference>
<accession>E7G876</accession>
<dbReference type="Pfam" id="PF00359">
    <property type="entry name" value="PTS_EIIA_2"/>
    <property type="match status" value="1"/>
</dbReference>
<feature type="domain" description="PTS EIIA type-2" evidence="6">
    <location>
        <begin position="504"/>
        <end position="642"/>
    </location>
</feature>
<evidence type="ECO:0000259" key="7">
    <source>
        <dbReference type="PROSITE" id="PS51099"/>
    </source>
</evidence>
<dbReference type="InterPro" id="IPR003501">
    <property type="entry name" value="PTS_EIIB_2/3"/>
</dbReference>
<organism evidence="9 10">
    <name type="scientific">Coprobacillus cateniformis</name>
    <dbReference type="NCBI Taxonomy" id="100884"/>
    <lineage>
        <taxon>Bacteria</taxon>
        <taxon>Bacillati</taxon>
        <taxon>Bacillota</taxon>
        <taxon>Erysipelotrichia</taxon>
        <taxon>Erysipelotrichales</taxon>
        <taxon>Coprobacillaceae</taxon>
        <taxon>Coprobacillus</taxon>
    </lineage>
</organism>
<dbReference type="Gene3D" id="3.40.50.2300">
    <property type="match status" value="1"/>
</dbReference>
<dbReference type="InterPro" id="IPR013011">
    <property type="entry name" value="PTS_EIIB_2"/>
</dbReference>
<dbReference type="InterPro" id="IPR016152">
    <property type="entry name" value="PTrfase/Anion_transptr"/>
</dbReference>
<dbReference type="InterPro" id="IPR007737">
    <property type="entry name" value="Mga_HTH"/>
</dbReference>
<keyword evidence="1" id="KW-0808">Transferase</keyword>
<protein>
    <submittedName>
        <fullName evidence="9">Uncharacterized protein</fullName>
    </submittedName>
</protein>
<dbReference type="Proteomes" id="UP000003157">
    <property type="component" value="Unassembled WGS sequence"/>
</dbReference>